<dbReference type="STRING" id="754035.Mesau_06014"/>
<organism evidence="2 3">
    <name type="scientific">Mesorhizobium australicum (strain HAMBI 3006 / LMG 24608 / WSM2073)</name>
    <dbReference type="NCBI Taxonomy" id="754035"/>
    <lineage>
        <taxon>Bacteria</taxon>
        <taxon>Pseudomonadati</taxon>
        <taxon>Pseudomonadota</taxon>
        <taxon>Alphaproteobacteria</taxon>
        <taxon>Hyphomicrobiales</taxon>
        <taxon>Phyllobacteriaceae</taxon>
        <taxon>Mesorhizobium</taxon>
    </lineage>
</organism>
<dbReference type="GeneID" id="90993191"/>
<proteinExistence type="predicted"/>
<evidence type="ECO:0000313" key="2">
    <source>
        <dbReference type="EMBL" id="AGB48233.1"/>
    </source>
</evidence>
<sequence>MDTYNKLGHLEDSLVSLNPLRLAGMSRLTLAKIEKARVRHAELLQQLRDLDKQHAAAENSHLQHHISQLIEHLRPQIQHAFDTIAPYRR</sequence>
<dbReference type="KEGG" id="mam:Mesau_06014"/>
<feature type="coiled-coil region" evidence="1">
    <location>
        <begin position="33"/>
        <end position="60"/>
    </location>
</feature>
<dbReference type="AlphaFoldDB" id="L0KVY3"/>
<dbReference type="RefSeq" id="WP_015319278.1">
    <property type="nucleotide sequence ID" value="NC_019973.1"/>
</dbReference>
<name>L0KVY3_MESAW</name>
<dbReference type="Proteomes" id="UP000010998">
    <property type="component" value="Chromosome"/>
</dbReference>
<evidence type="ECO:0000313" key="3">
    <source>
        <dbReference type="Proteomes" id="UP000010998"/>
    </source>
</evidence>
<accession>L0KVY3</accession>
<reference evidence="3" key="1">
    <citation type="submission" date="2012-02" db="EMBL/GenBank/DDBJ databases">
        <title>Complete sequence of Mesorhizobium australicum WSM2073.</title>
        <authorList>
            <person name="Lucas S."/>
            <person name="Han J."/>
            <person name="Lapidus A."/>
            <person name="Cheng J.-F."/>
            <person name="Goodwin L."/>
            <person name="Pitluck S."/>
            <person name="Peters L."/>
            <person name="Gu W."/>
            <person name="Detter J.C."/>
            <person name="Han C."/>
            <person name="Tapia R."/>
            <person name="Land M."/>
            <person name="Hauser L."/>
            <person name="Kyrpides N."/>
            <person name="Ivanova N."/>
            <person name="Pagani I."/>
            <person name="Reeve W.G."/>
            <person name="Howieson J.G."/>
            <person name="Tiwari R.P."/>
            <person name="O'Hara G.W."/>
            <person name="Atkins C.A."/>
            <person name="Ronson C.W."/>
            <person name="Nandasena K.G."/>
            <person name="Woyke T."/>
        </authorList>
    </citation>
    <scope>NUCLEOTIDE SEQUENCE [LARGE SCALE GENOMIC DNA]</scope>
    <source>
        <strain evidence="3">LMG 24608 / HAMBI 3006 / WSM2073</strain>
    </source>
</reference>
<gene>
    <name evidence="2" type="ordered locus">Mesau_06014</name>
</gene>
<keyword evidence="1" id="KW-0175">Coiled coil</keyword>
<dbReference type="HOGENOM" id="CLU_2451141_0_0_5"/>
<dbReference type="EMBL" id="CP003358">
    <property type="protein sequence ID" value="AGB48233.1"/>
    <property type="molecule type" value="Genomic_DNA"/>
</dbReference>
<evidence type="ECO:0000256" key="1">
    <source>
        <dbReference type="SAM" id="Coils"/>
    </source>
</evidence>
<keyword evidence="3" id="KW-1185">Reference proteome</keyword>
<protein>
    <submittedName>
        <fullName evidence="2">Uncharacterized protein</fullName>
    </submittedName>
</protein>